<gene>
    <name evidence="2" type="ORF">JOF56_003411</name>
</gene>
<protein>
    <recommendedName>
        <fullName evidence="1">Hemerythrin-like domain-containing protein</fullName>
    </recommendedName>
</protein>
<feature type="domain" description="Hemerythrin-like" evidence="1">
    <location>
        <begin position="4"/>
        <end position="96"/>
    </location>
</feature>
<keyword evidence="3" id="KW-1185">Reference proteome</keyword>
<reference evidence="2 3" key="1">
    <citation type="submission" date="2021-03" db="EMBL/GenBank/DDBJ databases">
        <title>Sequencing the genomes of 1000 actinobacteria strains.</title>
        <authorList>
            <person name="Klenk H.-P."/>
        </authorList>
    </citation>
    <scope>NUCLEOTIDE SEQUENCE [LARGE SCALE GENOMIC DNA]</scope>
    <source>
        <strain evidence="2 3">DSM 46670</strain>
    </source>
</reference>
<organism evidence="2 3">
    <name type="scientific">Kibdelosporangium banguiense</name>
    <dbReference type="NCBI Taxonomy" id="1365924"/>
    <lineage>
        <taxon>Bacteria</taxon>
        <taxon>Bacillati</taxon>
        <taxon>Actinomycetota</taxon>
        <taxon>Actinomycetes</taxon>
        <taxon>Pseudonocardiales</taxon>
        <taxon>Pseudonocardiaceae</taxon>
        <taxon>Kibdelosporangium</taxon>
    </lineage>
</organism>
<evidence type="ECO:0000313" key="3">
    <source>
        <dbReference type="Proteomes" id="UP001519332"/>
    </source>
</evidence>
<comment type="caution">
    <text evidence="2">The sequence shown here is derived from an EMBL/GenBank/DDBJ whole genome shotgun (WGS) entry which is preliminary data.</text>
</comment>
<dbReference type="Pfam" id="PF01814">
    <property type="entry name" value="Hemerythrin"/>
    <property type="match status" value="1"/>
</dbReference>
<evidence type="ECO:0000259" key="1">
    <source>
        <dbReference type="Pfam" id="PF01814"/>
    </source>
</evidence>
<dbReference type="InterPro" id="IPR012312">
    <property type="entry name" value="Hemerythrin-like"/>
</dbReference>
<accession>A0ABS4TF20</accession>
<proteinExistence type="predicted"/>
<name>A0ABS4TF20_9PSEU</name>
<dbReference type="Proteomes" id="UP001519332">
    <property type="component" value="Unassembled WGS sequence"/>
</dbReference>
<dbReference type="EMBL" id="JAGINW010000001">
    <property type="protein sequence ID" value="MBP2323026.1"/>
    <property type="molecule type" value="Genomic_DNA"/>
</dbReference>
<dbReference type="Gene3D" id="1.20.120.520">
    <property type="entry name" value="nmb1532 protein domain like"/>
    <property type="match status" value="1"/>
</dbReference>
<sequence length="116" mass="13274">MRPKKLQAHCLSFCAAVTKHHTGEDEGAFPALAKQFPELKPVLEELAHDHGLITMMLERLEQLDFTDPEDSLRELNGIEAIIESHFAYEERKIIQALNELNAPEWTADQPKFLHKT</sequence>
<evidence type="ECO:0000313" key="2">
    <source>
        <dbReference type="EMBL" id="MBP2323026.1"/>
    </source>
</evidence>